<evidence type="ECO:0000259" key="2">
    <source>
        <dbReference type="Pfam" id="PF02371"/>
    </source>
</evidence>
<comment type="caution">
    <text evidence="4">The sequence shown here is derived from an EMBL/GenBank/DDBJ whole genome shotgun (WGS) entry which is preliminary data.</text>
</comment>
<evidence type="ECO:0000313" key="3">
    <source>
        <dbReference type="EMBL" id="GBA81184.1"/>
    </source>
</evidence>
<feature type="domain" description="Transposase IS116/IS110/IS902 C-terminal" evidence="2">
    <location>
        <begin position="268"/>
        <end position="342"/>
    </location>
</feature>
<dbReference type="PANTHER" id="PTHR33055">
    <property type="entry name" value="TRANSPOSASE FOR INSERTION SEQUENCE ELEMENT IS1111A"/>
    <property type="match status" value="1"/>
</dbReference>
<proteinExistence type="predicted"/>
<dbReference type="Pfam" id="PF02371">
    <property type="entry name" value="Transposase_20"/>
    <property type="match status" value="1"/>
</dbReference>
<feature type="domain" description="Transposase IS110-like N-terminal" evidence="1">
    <location>
        <begin position="4"/>
        <end position="156"/>
    </location>
</feature>
<dbReference type="InterPro" id="IPR002525">
    <property type="entry name" value="Transp_IS110-like_N"/>
</dbReference>
<evidence type="ECO:0000313" key="4">
    <source>
        <dbReference type="EMBL" id="MDK7298477.1"/>
    </source>
</evidence>
<sequence>MNFIGIDVSQGKSHATQITDEFEKRTFAFNHNKSGFNDLSTHFTSDTCIIFETTGYYSNALTRYLQQKHIKFIELNPFEASLRMAELRRNKNDSNDSFKLAMLGITQYDEIKFRGRQYSDGSYKNLKKYCLNYLYLQKCQTRAINHLRSLIELSFPELNSIFVHASSVMALQMFRMYAHPDFLVGLTVKNMVDRLYQIIGKHINRTLIEKYCAKVWLAAKGSYPSIEADDPIILLIFDYCDEIEAYNNRLIKDKKEVIRRASKFKKFRIITSIPGTGQLSTALLLGFTGDLNRFSIYKQLNAFLGVDLNRYQSGKFEKRDKINRRGSSQGRYIESNMIRSMLRNQARINNHIIDYYYKMRKPPYSKKDKVALIACVNHLNRTIINLVHTNQLYDYQKAIH</sequence>
<protein>
    <submittedName>
        <fullName evidence="4">Transposase</fullName>
    </submittedName>
</protein>
<dbReference type="AlphaFoldDB" id="A0ABD4ZK86"/>
<gene>
    <name evidence="3" type="ORF">LJCM1130_07440</name>
    <name evidence="4" type="ORF">QP478_04540</name>
</gene>
<evidence type="ECO:0000259" key="1">
    <source>
        <dbReference type="Pfam" id="PF01548"/>
    </source>
</evidence>
<dbReference type="Proteomes" id="UP001230232">
    <property type="component" value="Unassembled WGS sequence"/>
</dbReference>
<accession>A0ABD4ZK86</accession>
<dbReference type="GeneID" id="48925131"/>
<reference evidence="4 6" key="2">
    <citation type="submission" date="2023-05" db="EMBL/GenBank/DDBJ databases">
        <title>Cataloging the Phylogenetic Diversity of Human Bladder Bacteria.</title>
        <authorList>
            <person name="Du J."/>
        </authorList>
    </citation>
    <scope>NUCLEOTIDE SEQUENCE [LARGE SCALE GENOMIC DNA]</scope>
    <source>
        <strain evidence="4 6">UMB0725</strain>
    </source>
</reference>
<dbReference type="InterPro" id="IPR003346">
    <property type="entry name" value="Transposase_20"/>
</dbReference>
<reference evidence="3 5" key="1">
    <citation type="journal article" date="2018" name="Int. J. Syst. Evol. Microbiol.">
        <title>Lactobacillus paragasseri sp. nov., a sister taxon of Lactobacillus gasseri, based on whole-genome sequence analyses.</title>
        <authorList>
            <person name="Tanizawa Y."/>
            <person name="Tada I."/>
            <person name="Kobayashi H."/>
            <person name="Endo A."/>
            <person name="Maeno S."/>
            <person name="Toyoda A."/>
            <person name="Arita M."/>
            <person name="Nakamura Y."/>
            <person name="Sakamoto M."/>
            <person name="Ohkuma M."/>
            <person name="Tohno M."/>
        </authorList>
    </citation>
    <scope>NUCLEOTIDE SEQUENCE [LARGE SCALE GENOMIC DNA]</scope>
    <source>
        <strain evidence="3 5">JCM 1130</strain>
    </source>
</reference>
<dbReference type="EMBL" id="BEXG01000002">
    <property type="protein sequence ID" value="GBA81184.1"/>
    <property type="molecule type" value="Genomic_DNA"/>
</dbReference>
<name>A0ABD4ZK86_9LACO</name>
<dbReference type="RefSeq" id="WP_113532415.1">
    <property type="nucleotide sequence ID" value="NZ_AP018549.1"/>
</dbReference>
<dbReference type="EMBL" id="JASOPW010000002">
    <property type="protein sequence ID" value="MDK7298477.1"/>
    <property type="molecule type" value="Genomic_DNA"/>
</dbReference>
<dbReference type="Pfam" id="PF01548">
    <property type="entry name" value="DEDD_Tnp_IS110"/>
    <property type="match status" value="1"/>
</dbReference>
<evidence type="ECO:0000313" key="6">
    <source>
        <dbReference type="Proteomes" id="UP001230232"/>
    </source>
</evidence>
<dbReference type="InterPro" id="IPR047650">
    <property type="entry name" value="Transpos_IS110"/>
</dbReference>
<organism evidence="4 6">
    <name type="scientific">Lactobacillus paragasseri</name>
    <dbReference type="NCBI Taxonomy" id="2107999"/>
    <lineage>
        <taxon>Bacteria</taxon>
        <taxon>Bacillati</taxon>
        <taxon>Bacillota</taxon>
        <taxon>Bacilli</taxon>
        <taxon>Lactobacillales</taxon>
        <taxon>Lactobacillaceae</taxon>
        <taxon>Lactobacillus</taxon>
    </lineage>
</organism>
<dbReference type="Proteomes" id="UP000250714">
    <property type="component" value="Unassembled WGS sequence"/>
</dbReference>
<keyword evidence="5" id="KW-1185">Reference proteome</keyword>
<evidence type="ECO:0000313" key="5">
    <source>
        <dbReference type="Proteomes" id="UP000250714"/>
    </source>
</evidence>